<name>A0A433V5C1_9CYAN</name>
<organism evidence="1 2">
    <name type="scientific">Dulcicalothrix desertica PCC 7102</name>
    <dbReference type="NCBI Taxonomy" id="232991"/>
    <lineage>
        <taxon>Bacteria</taxon>
        <taxon>Bacillati</taxon>
        <taxon>Cyanobacteriota</taxon>
        <taxon>Cyanophyceae</taxon>
        <taxon>Nostocales</taxon>
        <taxon>Calotrichaceae</taxon>
        <taxon>Dulcicalothrix</taxon>
    </lineage>
</organism>
<accession>A0A433V5C1</accession>
<reference evidence="1" key="1">
    <citation type="submission" date="2018-12" db="EMBL/GenBank/DDBJ databases">
        <authorList>
            <person name="Will S."/>
            <person name="Neumann-Schaal M."/>
            <person name="Henke P."/>
        </authorList>
    </citation>
    <scope>NUCLEOTIDE SEQUENCE</scope>
    <source>
        <strain evidence="1">PCC 7102</strain>
    </source>
</reference>
<sequence>MTTWSKLSRQIREDINKEFTPDSLGKKSLVGERKLIYRFTIPDR</sequence>
<dbReference type="RefSeq" id="WP_267901198.1">
    <property type="nucleotide sequence ID" value="NZ_RSCL01000020.1"/>
</dbReference>
<proteinExistence type="predicted"/>
<dbReference type="Proteomes" id="UP000271624">
    <property type="component" value="Unassembled WGS sequence"/>
</dbReference>
<evidence type="ECO:0000313" key="2">
    <source>
        <dbReference type="Proteomes" id="UP000271624"/>
    </source>
</evidence>
<gene>
    <name evidence="1" type="ORF">DSM106972_068380</name>
</gene>
<comment type="caution">
    <text evidence="1">The sequence shown here is derived from an EMBL/GenBank/DDBJ whole genome shotgun (WGS) entry which is preliminary data.</text>
</comment>
<evidence type="ECO:0000313" key="1">
    <source>
        <dbReference type="EMBL" id="RUT01287.1"/>
    </source>
</evidence>
<dbReference type="AlphaFoldDB" id="A0A433V5C1"/>
<dbReference type="EMBL" id="RSCL01000020">
    <property type="protein sequence ID" value="RUT01287.1"/>
    <property type="molecule type" value="Genomic_DNA"/>
</dbReference>
<keyword evidence="2" id="KW-1185">Reference proteome</keyword>
<reference evidence="1" key="2">
    <citation type="journal article" date="2019" name="Genome Biol. Evol.">
        <title>Day and night: Metabolic profiles and evolutionary relationships of six axenic non-marine cyanobacteria.</title>
        <authorList>
            <person name="Will S.E."/>
            <person name="Henke P."/>
            <person name="Boedeker C."/>
            <person name="Huang S."/>
            <person name="Brinkmann H."/>
            <person name="Rohde M."/>
            <person name="Jarek M."/>
            <person name="Friedl T."/>
            <person name="Seufert S."/>
            <person name="Schumacher M."/>
            <person name="Overmann J."/>
            <person name="Neumann-Schaal M."/>
            <person name="Petersen J."/>
        </authorList>
    </citation>
    <scope>NUCLEOTIDE SEQUENCE [LARGE SCALE GENOMIC DNA]</scope>
    <source>
        <strain evidence="1">PCC 7102</strain>
    </source>
</reference>
<protein>
    <submittedName>
        <fullName evidence="1">Uncharacterized protein</fullName>
    </submittedName>
</protein>